<evidence type="ECO:0000256" key="5">
    <source>
        <dbReference type="ARBA" id="ARBA00022691"/>
    </source>
</evidence>
<dbReference type="PANTHER" id="PTHR24422:SF27">
    <property type="entry name" value="PROTEIN-GLUTAMATE O-METHYLTRANSFERASE"/>
    <property type="match status" value="1"/>
</dbReference>
<dbReference type="GO" id="GO:0008983">
    <property type="term" value="F:protein-glutamate O-methyltransferase activity"/>
    <property type="evidence" value="ECO:0007669"/>
    <property type="project" value="UniProtKB-EC"/>
</dbReference>
<dbReference type="Pfam" id="PF13596">
    <property type="entry name" value="PAS_10"/>
    <property type="match status" value="1"/>
</dbReference>
<evidence type="ECO:0000256" key="8">
    <source>
        <dbReference type="SAM" id="MobiDB-lite"/>
    </source>
</evidence>
<dbReference type="PROSITE" id="PS50122">
    <property type="entry name" value="CHEB"/>
    <property type="match status" value="1"/>
</dbReference>
<evidence type="ECO:0000259" key="9">
    <source>
        <dbReference type="PROSITE" id="PS50122"/>
    </source>
</evidence>
<feature type="compositionally biased region" description="Polar residues" evidence="8">
    <location>
        <begin position="506"/>
        <end position="524"/>
    </location>
</feature>
<keyword evidence="7" id="KW-0175">Coiled coil</keyword>
<evidence type="ECO:0000313" key="11">
    <source>
        <dbReference type="EMBL" id="AZI44122.1"/>
    </source>
</evidence>
<dbReference type="InterPro" id="IPR022641">
    <property type="entry name" value="CheR_N"/>
</dbReference>
<dbReference type="PANTHER" id="PTHR24422">
    <property type="entry name" value="CHEMOTAXIS PROTEIN METHYLTRANSFERASE"/>
    <property type="match status" value="1"/>
</dbReference>
<dbReference type="KEGG" id="dph:EHF33_14535"/>
<dbReference type="InterPro" id="IPR000780">
    <property type="entry name" value="CheR_MeTrfase"/>
</dbReference>
<dbReference type="InterPro" id="IPR000673">
    <property type="entry name" value="Sig_transdc_resp-reg_Me-estase"/>
</dbReference>
<dbReference type="EC" id="2.1.1.80" evidence="2"/>
<dbReference type="PRINTS" id="PR00996">
    <property type="entry name" value="CHERMTFRASE"/>
</dbReference>
<dbReference type="CDD" id="cd16434">
    <property type="entry name" value="CheB-CheR_fusion"/>
    <property type="match status" value="1"/>
</dbReference>
<protein>
    <recommendedName>
        <fullName evidence="2">protein-glutamate O-methyltransferase</fullName>
        <ecNumber evidence="2">2.1.1.80</ecNumber>
    </recommendedName>
</protein>
<organism evidence="11 12">
    <name type="scientific">Deinococcus psychrotolerans</name>
    <dbReference type="NCBI Taxonomy" id="2489213"/>
    <lineage>
        <taxon>Bacteria</taxon>
        <taxon>Thermotogati</taxon>
        <taxon>Deinococcota</taxon>
        <taxon>Deinococci</taxon>
        <taxon>Deinococcales</taxon>
        <taxon>Deinococcaceae</taxon>
        <taxon>Deinococcus</taxon>
    </lineage>
</organism>
<keyword evidence="5" id="KW-0949">S-adenosyl-L-methionine</keyword>
<dbReference type="AlphaFoldDB" id="A0A3G8YFQ2"/>
<dbReference type="InterPro" id="IPR035909">
    <property type="entry name" value="CheB_C"/>
</dbReference>
<dbReference type="InterPro" id="IPR036804">
    <property type="entry name" value="CheR_N_sf"/>
</dbReference>
<reference evidence="11 12" key="1">
    <citation type="submission" date="2018-11" db="EMBL/GenBank/DDBJ databases">
        <title>Deinococcus shelandsis sp. nov., isolated from South Shetland Islands soil of Antarctica.</title>
        <authorList>
            <person name="Tian J."/>
        </authorList>
    </citation>
    <scope>NUCLEOTIDE SEQUENCE [LARGE SCALE GENOMIC DNA]</scope>
    <source>
        <strain evidence="11 12">S14-83T</strain>
    </source>
</reference>
<accession>A0A3G8YFQ2</accession>
<keyword evidence="6" id="KW-0145">Chemotaxis</keyword>
<dbReference type="GO" id="GO:0008984">
    <property type="term" value="F:protein-glutamate methylesterase activity"/>
    <property type="evidence" value="ECO:0007669"/>
    <property type="project" value="InterPro"/>
</dbReference>
<dbReference type="GO" id="GO:0032259">
    <property type="term" value="P:methylation"/>
    <property type="evidence" value="ECO:0007669"/>
    <property type="project" value="UniProtKB-KW"/>
</dbReference>
<sequence>MPEKHIHPETPSVSLEHLPGDTAIHPAPPLAVVGIGGSAGALDGYERFFLGLPPVTGLAFVVVPHLDPGHRGLMPDILRRCTSLPVLQIEDGMVLQGDQVYIIPPGFSLSILNGVLQLGDLADVKGSVIDTFFAALAADQREHTVGIVLSGMGTDGTRGIQAIKRWGGQVLVQDPSTAEYASMPSSAVATHLADAVLPPDDLAARLLSLTQQTLSLNAGALLNDSDPASAPLQTILRLVQQRTGHDFSRYKRPTLIRRIERRMLGWRIQDVSQYLKLLEEMPNETEALFQDFTINVTSFFRDTEAYAELKEHLRTYLQANKEPQGTLRVWVTACSTGEEAYSVAIVLHELTEEISEDQQIRVQIFATDIDRAAIDQARRGLYSREIAYVISPERLRRYFSVKGDQYQVRADIRESVVFATHNTFGDPPFTRLDLLCCRNMLIYIGPALQTQILALFRYALRPQGLLFLGTSESIGAQQDHFGTLSQHWKIYQRGEGKAALPPVSHTAVSTQLNQEGVGQAGQQSRQDRSHRPDTAQKAQKVLLAEYAPPAVVTDNQGEVHYVHGRTGRYLELSPGRGMNNVFEMAQGELRYELPAAVRQALTERRKVVRSQLHVEVEGFTQTLDLIVTPLTGPSSGLVMIVFQERLDTQGSVSQGASPSRPEKTDQVVALESELHHSRETLQATVEEMAVSLEEVRSTNEELQSTNEELQSGNEELMTSKEELQSLNEELTAINAEHQLVIRDLALANDDTKNLLEGAGTATVFLDNDLKIRRFTPFISAIIPLTLSDVGRPITDFHFNLRYDHLIRDVKRVLKTLEPFEMQVQTSGAARDGGGQTDGAGGADGGRWYLMRLSLYRTTDNYIGGVVVAFTNIDLIRFQGTTPDV</sequence>
<dbReference type="InterPro" id="IPR050903">
    <property type="entry name" value="Bact_Chemotaxis_MeTrfase"/>
</dbReference>
<dbReference type="Gene3D" id="3.40.50.180">
    <property type="entry name" value="Methylesterase CheB, C-terminal domain"/>
    <property type="match status" value="1"/>
</dbReference>
<dbReference type="Pfam" id="PF01339">
    <property type="entry name" value="CheB_methylest"/>
    <property type="match status" value="1"/>
</dbReference>
<keyword evidence="3" id="KW-0489">Methyltransferase</keyword>
<keyword evidence="6" id="KW-0378">Hydrolase</keyword>
<feature type="compositionally biased region" description="Basic and acidic residues" evidence="8">
    <location>
        <begin position="525"/>
        <end position="534"/>
    </location>
</feature>
<evidence type="ECO:0000256" key="6">
    <source>
        <dbReference type="PROSITE-ProRule" id="PRU00050"/>
    </source>
</evidence>
<evidence type="ECO:0000256" key="3">
    <source>
        <dbReference type="ARBA" id="ARBA00022603"/>
    </source>
</evidence>
<evidence type="ECO:0000313" key="12">
    <source>
        <dbReference type="Proteomes" id="UP000276417"/>
    </source>
</evidence>
<keyword evidence="12" id="KW-1185">Reference proteome</keyword>
<feature type="coiled-coil region" evidence="7">
    <location>
        <begin position="685"/>
        <end position="736"/>
    </location>
</feature>
<dbReference type="SUPFAM" id="SSF52738">
    <property type="entry name" value="Methylesterase CheB, C-terminal domain"/>
    <property type="match status" value="1"/>
</dbReference>
<feature type="active site" evidence="6">
    <location>
        <position position="65"/>
    </location>
</feature>
<feature type="region of interest" description="Disordered" evidence="8">
    <location>
        <begin position="502"/>
        <end position="536"/>
    </location>
</feature>
<feature type="active site" evidence="6">
    <location>
        <position position="155"/>
    </location>
</feature>
<comment type="catalytic activity">
    <reaction evidence="1">
        <text>L-glutamyl-[protein] + S-adenosyl-L-methionine = [protein]-L-glutamate 5-O-methyl ester + S-adenosyl-L-homocysteine</text>
        <dbReference type="Rhea" id="RHEA:24452"/>
        <dbReference type="Rhea" id="RHEA-COMP:10208"/>
        <dbReference type="Rhea" id="RHEA-COMP:10311"/>
        <dbReference type="ChEBI" id="CHEBI:29973"/>
        <dbReference type="ChEBI" id="CHEBI:57856"/>
        <dbReference type="ChEBI" id="CHEBI:59789"/>
        <dbReference type="ChEBI" id="CHEBI:82795"/>
        <dbReference type="EC" id="2.1.1.80"/>
    </reaction>
</comment>
<dbReference type="OrthoDB" id="9816309at2"/>
<dbReference type="SMART" id="SM00138">
    <property type="entry name" value="MeTrc"/>
    <property type="match status" value="1"/>
</dbReference>
<dbReference type="Gene3D" id="3.30.450.20">
    <property type="entry name" value="PAS domain"/>
    <property type="match status" value="1"/>
</dbReference>
<evidence type="ECO:0000256" key="1">
    <source>
        <dbReference type="ARBA" id="ARBA00001541"/>
    </source>
</evidence>
<name>A0A3G8YFQ2_9DEIO</name>
<feature type="domain" description="CheR-type methyltransferase" evidence="10">
    <location>
        <begin position="220"/>
        <end position="481"/>
    </location>
</feature>
<dbReference type="SUPFAM" id="SSF47757">
    <property type="entry name" value="Chemotaxis receptor methyltransferase CheR, N-terminal domain"/>
    <property type="match status" value="1"/>
</dbReference>
<feature type="domain" description="CheB-type methylesterase" evidence="9">
    <location>
        <begin position="26"/>
        <end position="213"/>
    </location>
</feature>
<evidence type="ECO:0000259" key="10">
    <source>
        <dbReference type="PROSITE" id="PS50123"/>
    </source>
</evidence>
<dbReference type="Gene3D" id="3.40.50.150">
    <property type="entry name" value="Vaccinia Virus protein VP39"/>
    <property type="match status" value="1"/>
</dbReference>
<dbReference type="GO" id="GO:0005737">
    <property type="term" value="C:cytoplasm"/>
    <property type="evidence" value="ECO:0007669"/>
    <property type="project" value="InterPro"/>
</dbReference>
<gene>
    <name evidence="11" type="ORF">EHF33_14535</name>
</gene>
<dbReference type="GO" id="GO:0006935">
    <property type="term" value="P:chemotaxis"/>
    <property type="evidence" value="ECO:0007669"/>
    <property type="project" value="UniProtKB-UniRule"/>
</dbReference>
<keyword evidence="4" id="KW-0808">Transferase</keyword>
<dbReference type="Gene3D" id="1.10.155.10">
    <property type="entry name" value="Chemotaxis receptor methyltransferase CheR, N-terminal domain"/>
    <property type="match status" value="1"/>
</dbReference>
<dbReference type="RefSeq" id="WP_124873464.1">
    <property type="nucleotide sequence ID" value="NZ_CP034184.1"/>
</dbReference>
<dbReference type="InterPro" id="IPR029063">
    <property type="entry name" value="SAM-dependent_MTases_sf"/>
</dbReference>
<evidence type="ECO:0000256" key="7">
    <source>
        <dbReference type="SAM" id="Coils"/>
    </source>
</evidence>
<dbReference type="SUPFAM" id="SSF53335">
    <property type="entry name" value="S-adenosyl-L-methionine-dependent methyltransferases"/>
    <property type="match status" value="1"/>
</dbReference>
<proteinExistence type="predicted"/>
<feature type="active site" evidence="6">
    <location>
        <position position="38"/>
    </location>
</feature>
<dbReference type="GO" id="GO:0000156">
    <property type="term" value="F:phosphorelay response regulator activity"/>
    <property type="evidence" value="ECO:0007669"/>
    <property type="project" value="InterPro"/>
</dbReference>
<dbReference type="Proteomes" id="UP000276417">
    <property type="component" value="Chromosome 2"/>
</dbReference>
<evidence type="ECO:0000256" key="2">
    <source>
        <dbReference type="ARBA" id="ARBA00012534"/>
    </source>
</evidence>
<dbReference type="Pfam" id="PF01739">
    <property type="entry name" value="CheR"/>
    <property type="match status" value="1"/>
</dbReference>
<dbReference type="EMBL" id="CP034184">
    <property type="protein sequence ID" value="AZI44122.1"/>
    <property type="molecule type" value="Genomic_DNA"/>
</dbReference>
<dbReference type="InterPro" id="IPR022642">
    <property type="entry name" value="CheR_C"/>
</dbReference>
<dbReference type="Pfam" id="PF03705">
    <property type="entry name" value="CheR_N"/>
    <property type="match status" value="1"/>
</dbReference>
<dbReference type="PROSITE" id="PS50123">
    <property type="entry name" value="CHER"/>
    <property type="match status" value="1"/>
</dbReference>
<evidence type="ECO:0000256" key="4">
    <source>
        <dbReference type="ARBA" id="ARBA00022679"/>
    </source>
</evidence>